<dbReference type="KEGG" id="pha:PSHAb0220"/>
<organism evidence="2 3">
    <name type="scientific">Pseudoalteromonas translucida (strain TAC 125)</name>
    <dbReference type="NCBI Taxonomy" id="326442"/>
    <lineage>
        <taxon>Bacteria</taxon>
        <taxon>Pseudomonadati</taxon>
        <taxon>Pseudomonadota</taxon>
        <taxon>Gammaproteobacteria</taxon>
        <taxon>Alteromonadales</taxon>
        <taxon>Pseudoalteromonadaceae</taxon>
        <taxon>Pseudoalteromonas</taxon>
    </lineage>
</organism>
<dbReference type="EMBL" id="CR954247">
    <property type="protein sequence ID" value="CAI89263.1"/>
    <property type="molecule type" value="Genomic_DNA"/>
</dbReference>
<dbReference type="HOGENOM" id="CLU_926304_0_0_6"/>
<protein>
    <submittedName>
        <fullName evidence="2">Stationary phase or stess regulating sigma factor</fullName>
    </submittedName>
</protein>
<dbReference type="InterPro" id="IPR049503">
    <property type="entry name" value="AbiJ_NTD4"/>
</dbReference>
<dbReference type="Pfam" id="PF18863">
    <property type="entry name" value="AbiJ_NTD4"/>
    <property type="match status" value="1"/>
</dbReference>
<dbReference type="AlphaFoldDB" id="Q3ID91"/>
<gene>
    <name evidence="2" type="ordered locus">PSHAb0220</name>
</gene>
<name>Q3ID91_PSET1</name>
<proteinExistence type="predicted"/>
<dbReference type="Proteomes" id="UP000006843">
    <property type="component" value="Chromosome II"/>
</dbReference>
<accession>Q3ID91</accession>
<feature type="domain" description="HEPN AbiJ-N-terminal" evidence="1">
    <location>
        <begin position="2"/>
        <end position="179"/>
    </location>
</feature>
<reference evidence="2 3" key="1">
    <citation type="journal article" date="2005" name="Genome Res.">
        <title>Coping with cold: the genome of the versatile marine Antarctica bacterium Pseudoalteromonas haloplanktis TAC125.</title>
        <authorList>
            <person name="Medigue C."/>
            <person name="Krin E."/>
            <person name="Pascal G."/>
            <person name="Barbe V."/>
            <person name="Bernsel A."/>
            <person name="Bertin P."/>
            <person name="Cheung F."/>
            <person name="Cruveiller S."/>
            <person name="Damico S."/>
            <person name="Duilio A."/>
            <person name="Fang G."/>
            <person name="Feller G."/>
            <person name="Mangenot S."/>
            <person name="Marino G."/>
            <person name="Nilsson J."/>
            <person name="Parilli E."/>
            <person name="Rocha E."/>
            <person name="Rouy Z."/>
            <person name="Sekowska A."/>
            <person name="Tutino M.L."/>
            <person name="Vallenet D."/>
            <person name="von Heijne G."/>
            <person name="Danchin A."/>
        </authorList>
    </citation>
    <scope>NUCLEOTIDE SEQUENCE [LARGE SCALE GENOMIC DNA]</scope>
    <source>
        <strain evidence="3">TAC 125</strain>
    </source>
</reference>
<evidence type="ECO:0000259" key="1">
    <source>
        <dbReference type="Pfam" id="PF18863"/>
    </source>
</evidence>
<sequence>MEYYSDQINGAQPRDVEIIPPNVWGGIVSIVNGLIASGAFGKYFPEECPDGQGVYATNEEAFKLSLCAEVPDIEYPFVTEETIGEGYFSEKKPYSPNYLSVLDLIQFCHEHVAKPIQGSHHNFFNHYHLSFDCYEGKEEFRNRVNRIFSRNRISYELKDTGNIIRLAPEVLSDALNTARFTTPDSTLNRMLEESRDKFLSPDEVIRRESLERLWDAWERIKTVLKPESKKVSATLLLDKCASEENFRELLDEEAKKLTTIGNKFHIRHSEVGQVEIQTSAQIDYIFHRLFSFILLVSKGLA</sequence>
<evidence type="ECO:0000313" key="2">
    <source>
        <dbReference type="EMBL" id="CAI89263.1"/>
    </source>
</evidence>
<dbReference type="PATRIC" id="fig|326442.8.peg.3133"/>
<evidence type="ECO:0000313" key="3">
    <source>
        <dbReference type="Proteomes" id="UP000006843"/>
    </source>
</evidence>
<dbReference type="eggNOG" id="ENOG502Z9UX">
    <property type="taxonomic scope" value="Bacteria"/>
</dbReference>
<keyword evidence="3" id="KW-1185">Reference proteome</keyword>
<dbReference type="BioCyc" id="PHAL326442:PSHA_RS15915-MONOMER"/>